<dbReference type="PROSITE" id="PS50887">
    <property type="entry name" value="GGDEF"/>
    <property type="match status" value="1"/>
</dbReference>
<dbReference type="SMART" id="SM00267">
    <property type="entry name" value="GGDEF"/>
    <property type="match status" value="1"/>
</dbReference>
<feature type="domain" description="GGDEF" evidence="1">
    <location>
        <begin position="395"/>
        <end position="532"/>
    </location>
</feature>
<dbReference type="SUPFAM" id="SSF48452">
    <property type="entry name" value="TPR-like"/>
    <property type="match status" value="1"/>
</dbReference>
<sequence>MDYREYSQQVQEWIRLVMENRGIHADKTLENCESIKQYAAQVNDKKLLGFAYYYAGETYYVLNSIEHLFHNMTRAIGYLEQTRQWGLSARAYNLLAITSFNRGNAPFAMDYYLNGLFYCSKYHLYEEGCMINLNIGTLYLSVGEYALAQQYLKDSYQMLLEQKECRNYNSYKTSIYISMGKCCIRLGKIDKAREYMEKIKQECYLHMEETDELFFLIYQANLYHAEEKFHQRDICIERIRKHTLDQFAVMDVFDELYEYSKMLFDIGRYQEFLNMVKVLETPVKHANLINLQRKLISLKLEYYKLMQEREKYLMEAGIYYELSSIMEKETSYMISAMLNVRQTLDAETKMRIEAEQEKQILMQKSKTDALTGLYNRLHLNTYTREALLRAKEQKSCFAVEMLDVDYFKQYNDNYGHQAGDVCLKQVADRLKMLEKHDGITAFRYGGDEFAVVFEGYTRLQVKTFMQELKDSILELQIEHQFSQVCEVVTISQGAWADVPQVDDSVEGYLHFADDMLYQVKKKGRNDLLAGGLYE</sequence>
<dbReference type="Gene3D" id="1.25.40.10">
    <property type="entry name" value="Tetratricopeptide repeat domain"/>
    <property type="match status" value="1"/>
</dbReference>
<dbReference type="InterPro" id="IPR029787">
    <property type="entry name" value="Nucleotide_cyclase"/>
</dbReference>
<dbReference type="PANTHER" id="PTHR45138">
    <property type="entry name" value="REGULATORY COMPONENTS OF SENSORY TRANSDUCTION SYSTEM"/>
    <property type="match status" value="1"/>
</dbReference>
<proteinExistence type="predicted"/>
<organism evidence="2 3">
    <name type="scientific">Roseburia zhanii</name>
    <dbReference type="NCBI Taxonomy" id="2763064"/>
    <lineage>
        <taxon>Bacteria</taxon>
        <taxon>Bacillati</taxon>
        <taxon>Bacillota</taxon>
        <taxon>Clostridia</taxon>
        <taxon>Lachnospirales</taxon>
        <taxon>Lachnospiraceae</taxon>
        <taxon>Roseburia</taxon>
    </lineage>
</organism>
<evidence type="ECO:0000313" key="2">
    <source>
        <dbReference type="EMBL" id="MBC5714279.1"/>
    </source>
</evidence>
<dbReference type="Gene3D" id="3.30.70.270">
    <property type="match status" value="1"/>
</dbReference>
<keyword evidence="3" id="KW-1185">Reference proteome</keyword>
<dbReference type="InterPro" id="IPR000160">
    <property type="entry name" value="GGDEF_dom"/>
</dbReference>
<dbReference type="PANTHER" id="PTHR45138:SF9">
    <property type="entry name" value="DIGUANYLATE CYCLASE DGCM-RELATED"/>
    <property type="match status" value="1"/>
</dbReference>
<dbReference type="AlphaFoldDB" id="A0A923RVI4"/>
<dbReference type="EMBL" id="JACOPH010000006">
    <property type="protein sequence ID" value="MBC5714279.1"/>
    <property type="molecule type" value="Genomic_DNA"/>
</dbReference>
<dbReference type="SUPFAM" id="SSF55073">
    <property type="entry name" value="Nucleotide cyclase"/>
    <property type="match status" value="1"/>
</dbReference>
<accession>A0A923RVI4</accession>
<dbReference type="Pfam" id="PF00990">
    <property type="entry name" value="GGDEF"/>
    <property type="match status" value="1"/>
</dbReference>
<comment type="caution">
    <text evidence="2">The sequence shown here is derived from an EMBL/GenBank/DDBJ whole genome shotgun (WGS) entry which is preliminary data.</text>
</comment>
<dbReference type="GO" id="GO:0052621">
    <property type="term" value="F:diguanylate cyclase activity"/>
    <property type="evidence" value="ECO:0007669"/>
    <property type="project" value="TreeGrafter"/>
</dbReference>
<dbReference type="NCBIfam" id="TIGR00254">
    <property type="entry name" value="GGDEF"/>
    <property type="match status" value="1"/>
</dbReference>
<evidence type="ECO:0000259" key="1">
    <source>
        <dbReference type="PROSITE" id="PS50887"/>
    </source>
</evidence>
<name>A0A923RVI4_9FIRM</name>
<reference evidence="2" key="1">
    <citation type="submission" date="2020-08" db="EMBL/GenBank/DDBJ databases">
        <title>Genome public.</title>
        <authorList>
            <person name="Liu C."/>
            <person name="Sun Q."/>
        </authorList>
    </citation>
    <scope>NUCLEOTIDE SEQUENCE</scope>
    <source>
        <strain evidence="2">BX1005</strain>
    </source>
</reference>
<gene>
    <name evidence="2" type="ORF">H8S17_08660</name>
</gene>
<protein>
    <submittedName>
        <fullName evidence="2">GGDEF domain-containing protein</fullName>
    </submittedName>
</protein>
<dbReference type="InterPro" id="IPR050469">
    <property type="entry name" value="Diguanylate_Cyclase"/>
</dbReference>
<dbReference type="InterPro" id="IPR011990">
    <property type="entry name" value="TPR-like_helical_dom_sf"/>
</dbReference>
<dbReference type="RefSeq" id="WP_186867008.1">
    <property type="nucleotide sequence ID" value="NZ_JACOPH010000006.1"/>
</dbReference>
<dbReference type="CDD" id="cd01949">
    <property type="entry name" value="GGDEF"/>
    <property type="match status" value="1"/>
</dbReference>
<evidence type="ECO:0000313" key="3">
    <source>
        <dbReference type="Proteomes" id="UP000606720"/>
    </source>
</evidence>
<dbReference type="Proteomes" id="UP000606720">
    <property type="component" value="Unassembled WGS sequence"/>
</dbReference>
<dbReference type="InterPro" id="IPR043128">
    <property type="entry name" value="Rev_trsase/Diguanyl_cyclase"/>
</dbReference>